<protein>
    <submittedName>
        <fullName evidence="1">Uncharacterized protein</fullName>
    </submittedName>
</protein>
<sequence>MKNLNKNMYHSENYKIYSFNCNENGEASYQAIVQYMIETSIEQTNIVMKNNHDFDDYFWVIYQWDIDFIKRPKMGDEIIIETVSAGAKKFYAYRNFTVFDEDGNVFVQAKSKWLLLNKNRKMPARVPDELISLYGKDESLEIINGEFEFSKDLKFTREIDFRIRKSDIDTNKHVNNAKYIDWILETINSYKKIKKIQLTYKKETRYGEEIKSKSTDLLEENGDKVIYNIIEDNEGNVKTLSKIYLGE</sequence>
<gene>
    <name evidence="1" type="ORF">JFY71_08425</name>
</gene>
<name>A0AC61MPK3_9FIRM</name>
<dbReference type="EMBL" id="CP066744">
    <property type="protein sequence ID" value="QQK07337.1"/>
    <property type="molecule type" value="Genomic_DNA"/>
</dbReference>
<reference evidence="1 2" key="1">
    <citation type="journal article" date="2022" name="Int. J. Syst. Evol. Microbiol.">
        <title>Miniphocaeibacter halophilus sp. nov., an ammonium-tolerant acetate-producing bacterium isolated from a biogas system.</title>
        <authorList>
            <person name="Schnurer A."/>
            <person name="Singh A."/>
            <person name="Bi S."/>
            <person name="Qiao W."/>
            <person name="Westerholm M."/>
        </authorList>
    </citation>
    <scope>NUCLEOTIDE SEQUENCE [LARGE SCALE GENOMIC DNA]</scope>
    <source>
        <strain evidence="1 2">AMB_01</strain>
    </source>
</reference>
<evidence type="ECO:0000313" key="1">
    <source>
        <dbReference type="EMBL" id="QQK07337.1"/>
    </source>
</evidence>
<keyword evidence="2" id="KW-1185">Reference proteome</keyword>
<organism evidence="1 2">
    <name type="scientific">Miniphocaeibacter halophilus</name>
    <dbReference type="NCBI Taxonomy" id="2931922"/>
    <lineage>
        <taxon>Bacteria</taxon>
        <taxon>Bacillati</taxon>
        <taxon>Bacillota</taxon>
        <taxon>Tissierellia</taxon>
        <taxon>Tissierellales</taxon>
        <taxon>Peptoniphilaceae</taxon>
        <taxon>Miniphocaeibacter</taxon>
    </lineage>
</organism>
<dbReference type="Proteomes" id="UP000595814">
    <property type="component" value="Chromosome"/>
</dbReference>
<accession>A0AC61MPK3</accession>
<proteinExistence type="predicted"/>
<evidence type="ECO:0000313" key="2">
    <source>
        <dbReference type="Proteomes" id="UP000595814"/>
    </source>
</evidence>